<reference evidence="1" key="1">
    <citation type="submission" date="2022-07" db="EMBL/GenBank/DDBJ databases">
        <title>Draft genome sequence of Zalerion maritima ATCC 34329, a (micro)plastics degrading marine fungus.</title>
        <authorList>
            <person name="Paco A."/>
            <person name="Goncalves M.F.M."/>
            <person name="Rocha-Santos T.A.P."/>
            <person name="Alves A."/>
        </authorList>
    </citation>
    <scope>NUCLEOTIDE SEQUENCE</scope>
    <source>
        <strain evidence="1">ATCC 34329</strain>
    </source>
</reference>
<keyword evidence="2" id="KW-1185">Reference proteome</keyword>
<proteinExistence type="predicted"/>
<accession>A0AAD5RRQ6</accession>
<evidence type="ECO:0000313" key="2">
    <source>
        <dbReference type="Proteomes" id="UP001201980"/>
    </source>
</evidence>
<dbReference type="CDD" id="cd00303">
    <property type="entry name" value="retropepsin_like"/>
    <property type="match status" value="1"/>
</dbReference>
<protein>
    <submittedName>
        <fullName evidence="1">Uncharacterized protein</fullName>
    </submittedName>
</protein>
<name>A0AAD5RRQ6_9PEZI</name>
<sequence>MPPLYPNPNMDRACFLTKFLSFSSISLIVKSDSKKKKFLASGQKDSLFRIECNILANWVQNLFLGSWFLRHTKTLGRFTLRFKTLPSNILRRGPLSLNFVGIGQECLSGWFNDDAVLAVPNYGSSAMFISSKRTVEFADGSRGQTIGVMKNVEWRFRDDELLVKCDFFVSENLPLEVVLSNPSLTSWTFVSDYPDLLKMPEGKNKIHNWELFGINFLGSLQKASDKMFKTWKTCDKENRKTYDKRNNGVDPEQATGIQLWRFARLATNKTTK</sequence>
<dbReference type="AlphaFoldDB" id="A0AAD5RRQ6"/>
<gene>
    <name evidence="1" type="ORF">MKZ38_000271</name>
</gene>
<organism evidence="1 2">
    <name type="scientific">Zalerion maritima</name>
    <dbReference type="NCBI Taxonomy" id="339359"/>
    <lineage>
        <taxon>Eukaryota</taxon>
        <taxon>Fungi</taxon>
        <taxon>Dikarya</taxon>
        <taxon>Ascomycota</taxon>
        <taxon>Pezizomycotina</taxon>
        <taxon>Sordariomycetes</taxon>
        <taxon>Lulworthiomycetidae</taxon>
        <taxon>Lulworthiales</taxon>
        <taxon>Lulworthiaceae</taxon>
        <taxon>Zalerion</taxon>
    </lineage>
</organism>
<dbReference type="Proteomes" id="UP001201980">
    <property type="component" value="Unassembled WGS sequence"/>
</dbReference>
<comment type="caution">
    <text evidence="1">The sequence shown here is derived from an EMBL/GenBank/DDBJ whole genome shotgun (WGS) entry which is preliminary data.</text>
</comment>
<dbReference type="EMBL" id="JAKWBI020000106">
    <property type="protein sequence ID" value="KAJ2902686.1"/>
    <property type="molecule type" value="Genomic_DNA"/>
</dbReference>
<evidence type="ECO:0000313" key="1">
    <source>
        <dbReference type="EMBL" id="KAJ2902686.1"/>
    </source>
</evidence>